<dbReference type="AlphaFoldDB" id="A0A3B0W392"/>
<organism evidence="2">
    <name type="scientific">hydrothermal vent metagenome</name>
    <dbReference type="NCBI Taxonomy" id="652676"/>
    <lineage>
        <taxon>unclassified sequences</taxon>
        <taxon>metagenomes</taxon>
        <taxon>ecological metagenomes</taxon>
    </lineage>
</organism>
<name>A0A3B0W392_9ZZZZ</name>
<evidence type="ECO:0000259" key="1">
    <source>
        <dbReference type="Pfam" id="PF10135"/>
    </source>
</evidence>
<dbReference type="EMBL" id="UOFB01000075">
    <property type="protein sequence ID" value="VAW45187.1"/>
    <property type="molecule type" value="Genomic_DNA"/>
</dbReference>
<keyword evidence="2" id="KW-0966">Cell projection</keyword>
<accession>A0A3B0W392</accession>
<keyword evidence="2" id="KW-0969">Cilium</keyword>
<gene>
    <name evidence="2" type="ORF">MNBD_GAMMA04-303</name>
</gene>
<reference evidence="2" key="1">
    <citation type="submission" date="2018-06" db="EMBL/GenBank/DDBJ databases">
        <authorList>
            <person name="Zhirakovskaya E."/>
        </authorList>
    </citation>
    <scope>NUCLEOTIDE SEQUENCE</scope>
</reference>
<evidence type="ECO:0000313" key="2">
    <source>
        <dbReference type="EMBL" id="VAW45187.1"/>
    </source>
</evidence>
<proteinExistence type="predicted"/>
<protein>
    <submittedName>
        <fullName evidence="2">Flagellar protein FlgJ [peptidoglycan hydrolase]</fullName>
    </submittedName>
</protein>
<keyword evidence="2" id="KW-0378">Hydrolase</keyword>
<feature type="non-terminal residue" evidence="2">
    <location>
        <position position="1"/>
    </location>
</feature>
<keyword evidence="2" id="KW-0282">Flagellum</keyword>
<dbReference type="GO" id="GO:0016787">
    <property type="term" value="F:hydrolase activity"/>
    <property type="evidence" value="ECO:0007669"/>
    <property type="project" value="UniProtKB-KW"/>
</dbReference>
<feature type="domain" description="Flagellar protein FlgJ N-terminal" evidence="1">
    <location>
        <begin position="3"/>
        <end position="37"/>
    </location>
</feature>
<dbReference type="InterPro" id="IPR019301">
    <property type="entry name" value="Flagellar_prot_FlgJ_N"/>
</dbReference>
<sequence>WLDGNQGDFYKDWYDKQLSLNLSAKGTLGFADKIVEQLSPSIPVTLESKEEHKEEHKIKGQQAEKITENNVQPSTEQALALRFTKP</sequence>
<dbReference type="Pfam" id="PF10135">
    <property type="entry name" value="Rod-binding"/>
    <property type="match status" value="1"/>
</dbReference>